<feature type="signal peptide" evidence="2">
    <location>
        <begin position="1"/>
        <end position="25"/>
    </location>
</feature>
<organism evidence="3 4">
    <name type="scientific">Ceratitis capitata</name>
    <name type="common">Mediterranean fruit fly</name>
    <name type="synonym">Tephritis capitata</name>
    <dbReference type="NCBI Taxonomy" id="7213"/>
    <lineage>
        <taxon>Eukaryota</taxon>
        <taxon>Metazoa</taxon>
        <taxon>Ecdysozoa</taxon>
        <taxon>Arthropoda</taxon>
        <taxon>Hexapoda</taxon>
        <taxon>Insecta</taxon>
        <taxon>Pterygota</taxon>
        <taxon>Neoptera</taxon>
        <taxon>Endopterygota</taxon>
        <taxon>Diptera</taxon>
        <taxon>Brachycera</taxon>
        <taxon>Muscomorpha</taxon>
        <taxon>Tephritoidea</taxon>
        <taxon>Tephritidae</taxon>
        <taxon>Ceratitis</taxon>
        <taxon>Ceratitis</taxon>
    </lineage>
</organism>
<dbReference type="EMBL" id="CAJHJT010000056">
    <property type="protein sequence ID" value="CAD7014889.1"/>
    <property type="molecule type" value="Genomic_DNA"/>
</dbReference>
<protein>
    <submittedName>
        <fullName evidence="3">(Mediterranean fruit fly) hypothetical protein</fullName>
    </submittedName>
</protein>
<feature type="region of interest" description="Disordered" evidence="1">
    <location>
        <begin position="49"/>
        <end position="158"/>
    </location>
</feature>
<dbReference type="Proteomes" id="UP000606786">
    <property type="component" value="Unassembled WGS sequence"/>
</dbReference>
<gene>
    <name evidence="3" type="ORF">CCAP1982_LOCUS22853</name>
</gene>
<accession>A0A811VKZ9</accession>
<feature type="chain" id="PRO_5032733298" evidence="2">
    <location>
        <begin position="26"/>
        <end position="158"/>
    </location>
</feature>
<keyword evidence="2" id="KW-0732">Signal</keyword>
<feature type="compositionally biased region" description="Polar residues" evidence="1">
    <location>
        <begin position="134"/>
        <end position="143"/>
    </location>
</feature>
<feature type="compositionally biased region" description="Low complexity" evidence="1">
    <location>
        <begin position="74"/>
        <end position="89"/>
    </location>
</feature>
<evidence type="ECO:0000256" key="1">
    <source>
        <dbReference type="SAM" id="MobiDB-lite"/>
    </source>
</evidence>
<evidence type="ECO:0000313" key="4">
    <source>
        <dbReference type="Proteomes" id="UP000606786"/>
    </source>
</evidence>
<reference evidence="3" key="1">
    <citation type="submission" date="2020-11" db="EMBL/GenBank/DDBJ databases">
        <authorList>
            <person name="Whitehead M."/>
        </authorList>
    </citation>
    <scope>NUCLEOTIDE SEQUENCE</scope>
    <source>
        <strain evidence="3">EGII</strain>
    </source>
</reference>
<proteinExistence type="predicted"/>
<keyword evidence="4" id="KW-1185">Reference proteome</keyword>
<sequence length="158" mass="16699">MIPSHSFTAQLILFVINVNLTAMQAYVSPSTLTPAVLVHLLAPAHHLTSLPLRPSRPSKPGRPSLPGIPSAPARPGTPSRPGFSGTPSRPSRPPRRVCQYHPLGRVDPQDHFAPSTPRGPGKPTSPRFPLGPGYQQTGWSSRTFGALWPGGPCGAAGQ</sequence>
<comment type="caution">
    <text evidence="3">The sequence shown here is derived from an EMBL/GenBank/DDBJ whole genome shotgun (WGS) entry which is preliminary data.</text>
</comment>
<evidence type="ECO:0000313" key="3">
    <source>
        <dbReference type="EMBL" id="CAD7014889.1"/>
    </source>
</evidence>
<name>A0A811VKZ9_CERCA</name>
<dbReference type="AlphaFoldDB" id="A0A811VKZ9"/>
<evidence type="ECO:0000256" key="2">
    <source>
        <dbReference type="SAM" id="SignalP"/>
    </source>
</evidence>